<evidence type="ECO:0000313" key="2">
    <source>
        <dbReference type="EMBL" id="GIF88900.1"/>
    </source>
</evidence>
<dbReference type="EMBL" id="BONG01000011">
    <property type="protein sequence ID" value="GIF88900.1"/>
    <property type="molecule type" value="Genomic_DNA"/>
</dbReference>
<keyword evidence="3" id="KW-1185">Reference proteome</keyword>
<proteinExistence type="predicted"/>
<accession>A0A8J3NQH4</accession>
<dbReference type="Proteomes" id="UP000619293">
    <property type="component" value="Unassembled WGS sequence"/>
</dbReference>
<reference evidence="2 3" key="1">
    <citation type="submission" date="2021-01" db="EMBL/GenBank/DDBJ databases">
        <title>Whole genome shotgun sequence of Catellatospora chokoriensis NBRC 107358.</title>
        <authorList>
            <person name="Komaki H."/>
            <person name="Tamura T."/>
        </authorList>
    </citation>
    <scope>NUCLEOTIDE SEQUENCE [LARGE SCALE GENOMIC DNA]</scope>
    <source>
        <strain evidence="2 3">NBRC 107358</strain>
    </source>
</reference>
<name>A0A8J3NQH4_9ACTN</name>
<sequence length="62" mass="6657">MYAFESGTVLARPALDPPPAEHEARVDEPVCDGCGRPVPCPAATHVYRRELAADFARGYSGL</sequence>
<feature type="region of interest" description="Disordered" evidence="1">
    <location>
        <begin position="1"/>
        <end position="25"/>
    </location>
</feature>
<evidence type="ECO:0000313" key="3">
    <source>
        <dbReference type="Proteomes" id="UP000619293"/>
    </source>
</evidence>
<organism evidence="2 3">
    <name type="scientific">Catellatospora chokoriensis</name>
    <dbReference type="NCBI Taxonomy" id="310353"/>
    <lineage>
        <taxon>Bacteria</taxon>
        <taxon>Bacillati</taxon>
        <taxon>Actinomycetota</taxon>
        <taxon>Actinomycetes</taxon>
        <taxon>Micromonosporales</taxon>
        <taxon>Micromonosporaceae</taxon>
        <taxon>Catellatospora</taxon>
    </lineage>
</organism>
<dbReference type="RefSeq" id="WP_191838189.1">
    <property type="nucleotide sequence ID" value="NZ_BAAALB010000003.1"/>
</dbReference>
<protein>
    <submittedName>
        <fullName evidence="2">Uncharacterized protein</fullName>
    </submittedName>
</protein>
<comment type="caution">
    <text evidence="2">The sequence shown here is derived from an EMBL/GenBank/DDBJ whole genome shotgun (WGS) entry which is preliminary data.</text>
</comment>
<evidence type="ECO:0000256" key="1">
    <source>
        <dbReference type="SAM" id="MobiDB-lite"/>
    </source>
</evidence>
<gene>
    <name evidence="2" type="ORF">Cch02nite_23440</name>
</gene>
<dbReference type="AlphaFoldDB" id="A0A8J3NQH4"/>